<dbReference type="InterPro" id="IPR032466">
    <property type="entry name" value="Metal_Hydrolase"/>
</dbReference>
<dbReference type="Gene3D" id="2.30.40.10">
    <property type="entry name" value="Urease, subunit C, domain 1"/>
    <property type="match status" value="1"/>
</dbReference>
<accession>A0A4R1FLH3</accession>
<feature type="binding site" evidence="7">
    <location>
        <position position="194"/>
    </location>
    <ligand>
        <name>Zn(2+)</name>
        <dbReference type="ChEBI" id="CHEBI:29105"/>
    </ligand>
</feature>
<dbReference type="CDD" id="cd00854">
    <property type="entry name" value="NagA"/>
    <property type="match status" value="1"/>
</dbReference>
<sequence length="382" mass="41684">MRYAIQAKKIITATAELNDKVLVIEQGKISQICDQLPPDCEHIIIKQGYVSAGFIDVHIHGRAGADVMDDDPNAIATIAKTLPQTGVTGWVGTTVSAPLNYIYASMQRMKAYIDAPQQGAELLGSFMEGPYFTERHRGSHPTKYLLSPTIEQLEQLVQAAGGTLLRVAIAPEIDNAHQAIDWLVARGIKVVVAHTNASYEQVAEACRRGADSAAHLFNGMSALHHREPGCCGATLYHDMLAEIIADGIHVHPVVLNLAYRMKSYKKIMLITDCMRAGGLPDGEYTLGIQTVRVSNGQARTFDGSLAGSTCSLDQALRNMVFKANVPVWEAVQMMTYVPAKYLGLDQRIGHIAEGLTANLTVLDDDLQVKATMINGQWLYNQL</sequence>
<comment type="cofactor">
    <cofactor evidence="7">
        <name>a divalent metal cation</name>
        <dbReference type="ChEBI" id="CHEBI:60240"/>
    </cofactor>
    <text evidence="7">Binds 1 divalent metal cation per subunit.</text>
</comment>
<dbReference type="RefSeq" id="WP_132691762.1">
    <property type="nucleotide sequence ID" value="NZ_SMFT01000005.1"/>
</dbReference>
<dbReference type="FunFam" id="3.20.20.140:FF:000004">
    <property type="entry name" value="N-acetylglucosamine-6-phosphate deacetylase"/>
    <property type="match status" value="1"/>
</dbReference>
<evidence type="ECO:0000313" key="9">
    <source>
        <dbReference type="EMBL" id="TCJ95866.1"/>
    </source>
</evidence>
<evidence type="ECO:0000256" key="3">
    <source>
        <dbReference type="ARBA" id="ARBA00022801"/>
    </source>
</evidence>
<dbReference type="PIRSF" id="PIRSF038994">
    <property type="entry name" value="NagA"/>
    <property type="match status" value="1"/>
</dbReference>
<dbReference type="GO" id="GO:0008448">
    <property type="term" value="F:N-acetylglucosamine-6-phosphate deacetylase activity"/>
    <property type="evidence" value="ECO:0007669"/>
    <property type="project" value="InterPro"/>
</dbReference>
<dbReference type="AlphaFoldDB" id="A0A4R1FLH3"/>
<dbReference type="Pfam" id="PF01979">
    <property type="entry name" value="Amidohydro_1"/>
    <property type="match status" value="1"/>
</dbReference>
<feature type="domain" description="Amidohydrolase-related" evidence="8">
    <location>
        <begin position="49"/>
        <end position="377"/>
    </location>
</feature>
<comment type="caution">
    <text evidence="9">The sequence shown here is derived from an EMBL/GenBank/DDBJ whole genome shotgun (WGS) entry which is preliminary data.</text>
</comment>
<feature type="binding site" evidence="7">
    <location>
        <position position="128"/>
    </location>
    <ligand>
        <name>Zn(2+)</name>
        <dbReference type="ChEBI" id="CHEBI:29105"/>
    </ligand>
</feature>
<dbReference type="NCBIfam" id="TIGR00221">
    <property type="entry name" value="nagA"/>
    <property type="match status" value="1"/>
</dbReference>
<dbReference type="SUPFAM" id="SSF51556">
    <property type="entry name" value="Metallo-dependent hydrolases"/>
    <property type="match status" value="1"/>
</dbReference>
<comment type="similarity">
    <text evidence="1 5">Belongs to the metallo-dependent hydrolases superfamily. NagA family.</text>
</comment>
<protein>
    <submittedName>
        <fullName evidence="9">N-acetylgalactosamine-6-phosphate deacetylase</fullName>
    </submittedName>
</protein>
<dbReference type="PANTHER" id="PTHR11113:SF14">
    <property type="entry name" value="N-ACETYLGLUCOSAMINE-6-PHOSPHATE DEACETYLASE"/>
    <property type="match status" value="1"/>
</dbReference>
<feature type="active site" description="Proton donor/acceptor" evidence="6">
    <location>
        <position position="272"/>
    </location>
</feature>
<dbReference type="PANTHER" id="PTHR11113">
    <property type="entry name" value="N-ACETYLGLUCOSAMINE-6-PHOSPHATE DEACETYLASE"/>
    <property type="match status" value="1"/>
</dbReference>
<feature type="binding site" evidence="7">
    <location>
        <position position="215"/>
    </location>
    <ligand>
        <name>Zn(2+)</name>
        <dbReference type="ChEBI" id="CHEBI:29105"/>
    </ligand>
</feature>
<name>A0A4R1FLH3_9PAST</name>
<dbReference type="InterPro" id="IPR006680">
    <property type="entry name" value="Amidohydro-rel"/>
</dbReference>
<reference evidence="9 10" key="1">
    <citation type="submission" date="2019-03" db="EMBL/GenBank/DDBJ databases">
        <title>Genomic Encyclopedia of Type Strains, Phase IV (KMG-IV): sequencing the most valuable type-strain genomes for metagenomic binning, comparative biology and taxonomic classification.</title>
        <authorList>
            <person name="Goeker M."/>
        </authorList>
    </citation>
    <scope>NUCLEOTIDE SEQUENCE [LARGE SCALE GENOMIC DNA]</scope>
    <source>
        <strain evidence="9 10">DSM 15534</strain>
    </source>
</reference>
<evidence type="ECO:0000256" key="7">
    <source>
        <dbReference type="PIRSR" id="PIRSR038994-3"/>
    </source>
</evidence>
<dbReference type="OrthoDB" id="9776488at2"/>
<evidence type="ECO:0000256" key="1">
    <source>
        <dbReference type="ARBA" id="ARBA00010716"/>
    </source>
</evidence>
<keyword evidence="10" id="KW-1185">Reference proteome</keyword>
<evidence type="ECO:0000256" key="5">
    <source>
        <dbReference type="PIRNR" id="PIRNR038994"/>
    </source>
</evidence>
<evidence type="ECO:0000313" key="10">
    <source>
        <dbReference type="Proteomes" id="UP000294702"/>
    </source>
</evidence>
<dbReference type="SUPFAM" id="SSF51338">
    <property type="entry name" value="Composite domain of metallo-dependent hydrolases"/>
    <property type="match status" value="1"/>
</dbReference>
<dbReference type="Gene3D" id="3.20.20.140">
    <property type="entry name" value="Metal-dependent hydrolases"/>
    <property type="match status" value="1"/>
</dbReference>
<dbReference type="GO" id="GO:0046872">
    <property type="term" value="F:metal ion binding"/>
    <property type="evidence" value="ECO:0007669"/>
    <property type="project" value="UniProtKB-KW"/>
</dbReference>
<dbReference type="Proteomes" id="UP000294702">
    <property type="component" value="Unassembled WGS sequence"/>
</dbReference>
<dbReference type="EMBL" id="SMFT01000005">
    <property type="protein sequence ID" value="TCJ95866.1"/>
    <property type="molecule type" value="Genomic_DNA"/>
</dbReference>
<dbReference type="GO" id="GO:0006046">
    <property type="term" value="P:N-acetylglucosamine catabolic process"/>
    <property type="evidence" value="ECO:0007669"/>
    <property type="project" value="TreeGrafter"/>
</dbReference>
<dbReference type="InterPro" id="IPR011059">
    <property type="entry name" value="Metal-dep_hydrolase_composite"/>
</dbReference>
<evidence type="ECO:0000256" key="6">
    <source>
        <dbReference type="PIRSR" id="PIRSR038994-1"/>
    </source>
</evidence>
<evidence type="ECO:0000259" key="8">
    <source>
        <dbReference type="Pfam" id="PF01979"/>
    </source>
</evidence>
<evidence type="ECO:0000256" key="2">
    <source>
        <dbReference type="ARBA" id="ARBA00022723"/>
    </source>
</evidence>
<evidence type="ECO:0000256" key="4">
    <source>
        <dbReference type="ARBA" id="ARBA00023277"/>
    </source>
</evidence>
<proteinExistence type="inferred from homology"/>
<gene>
    <name evidence="9" type="ORF">EV694_1867</name>
</gene>
<organism evidence="9 10">
    <name type="scientific">Volucribacter psittacicida</name>
    <dbReference type="NCBI Taxonomy" id="203482"/>
    <lineage>
        <taxon>Bacteria</taxon>
        <taxon>Pseudomonadati</taxon>
        <taxon>Pseudomonadota</taxon>
        <taxon>Gammaproteobacteria</taxon>
        <taxon>Pasteurellales</taxon>
        <taxon>Pasteurellaceae</taxon>
        <taxon>Volucribacter</taxon>
    </lineage>
</organism>
<keyword evidence="3 5" id="KW-0378">Hydrolase</keyword>
<keyword evidence="2 7" id="KW-0479">Metal-binding</keyword>
<dbReference type="InterPro" id="IPR003764">
    <property type="entry name" value="GlcNAc_6-P_deAcase"/>
</dbReference>
<keyword evidence="4 5" id="KW-0119">Carbohydrate metabolism</keyword>